<dbReference type="GeneID" id="95599884"/>
<dbReference type="EMBL" id="CP084204">
    <property type="protein sequence ID" value="UZX21132.1"/>
    <property type="molecule type" value="Genomic_DNA"/>
</dbReference>
<dbReference type="RefSeq" id="WP_229885716.1">
    <property type="nucleotide sequence ID" value="NZ_BMUH01000028.1"/>
</dbReference>
<evidence type="ECO:0000256" key="1">
    <source>
        <dbReference type="ARBA" id="ARBA00010617"/>
    </source>
</evidence>
<dbReference type="SUPFAM" id="SSF48264">
    <property type="entry name" value="Cytochrome P450"/>
    <property type="match status" value="1"/>
</dbReference>
<dbReference type="InterPro" id="IPR001128">
    <property type="entry name" value="Cyt_P450"/>
</dbReference>
<feature type="compositionally biased region" description="Low complexity" evidence="2">
    <location>
        <begin position="1"/>
        <end position="16"/>
    </location>
</feature>
<reference evidence="3" key="1">
    <citation type="submission" date="2021-09" db="EMBL/GenBank/DDBJ databases">
        <title>Complete genome sequence and metabolic characterization of Streptomyces tanashiensis DSM 731 the producer of antibacterial Kalafungin and diverse secondary metabolites.</title>
        <authorList>
            <person name="Abbasi M.N."/>
            <person name="Anwar M.N."/>
            <person name="Alam K."/>
            <person name="Shoaib M."/>
            <person name="Lin Z."/>
            <person name="Hayat M."/>
            <person name="Ali M.I."/>
            <person name="Malik H.M.T."/>
            <person name="Ahmed I."/>
            <person name="Li A."/>
            <person name="Hailong Wang H."/>
            <person name="Zhang Y."/>
        </authorList>
    </citation>
    <scope>NUCLEOTIDE SEQUENCE</scope>
    <source>
        <strain evidence="3">Kala</strain>
    </source>
</reference>
<dbReference type="PANTHER" id="PTHR46696:SF4">
    <property type="entry name" value="BIOTIN BIOSYNTHESIS CYTOCHROME P450"/>
    <property type="match status" value="1"/>
</dbReference>
<evidence type="ECO:0000313" key="3">
    <source>
        <dbReference type="EMBL" id="UZX21132.1"/>
    </source>
</evidence>
<accession>A0ABY6QWU4</accession>
<keyword evidence="4" id="KW-1185">Reference proteome</keyword>
<dbReference type="Pfam" id="PF00067">
    <property type="entry name" value="p450"/>
    <property type="match status" value="1"/>
</dbReference>
<dbReference type="PRINTS" id="PR00359">
    <property type="entry name" value="BP450"/>
</dbReference>
<feature type="region of interest" description="Disordered" evidence="2">
    <location>
        <begin position="1"/>
        <end position="40"/>
    </location>
</feature>
<evidence type="ECO:0000313" key="4">
    <source>
        <dbReference type="Proteomes" id="UP001164506"/>
    </source>
</evidence>
<dbReference type="CDD" id="cd11033">
    <property type="entry name" value="CYP142-like"/>
    <property type="match status" value="1"/>
</dbReference>
<name>A0ABY6QWU4_9ACTN</name>
<gene>
    <name evidence="3" type="ORF">LDH80_10555</name>
</gene>
<dbReference type="Proteomes" id="UP001164506">
    <property type="component" value="Chromosome"/>
</dbReference>
<proteinExistence type="inferred from homology"/>
<dbReference type="PANTHER" id="PTHR46696">
    <property type="entry name" value="P450, PUTATIVE (EUROFUNG)-RELATED"/>
    <property type="match status" value="1"/>
</dbReference>
<comment type="similarity">
    <text evidence="1">Belongs to the cytochrome P450 family.</text>
</comment>
<organism evidence="3 4">
    <name type="scientific">Streptomyces tanashiensis</name>
    <dbReference type="NCBI Taxonomy" id="67367"/>
    <lineage>
        <taxon>Bacteria</taxon>
        <taxon>Bacillati</taxon>
        <taxon>Actinomycetota</taxon>
        <taxon>Actinomycetes</taxon>
        <taxon>Kitasatosporales</taxon>
        <taxon>Streptomycetaceae</taxon>
        <taxon>Streptomyces</taxon>
    </lineage>
</organism>
<dbReference type="Gene3D" id="1.10.630.10">
    <property type="entry name" value="Cytochrome P450"/>
    <property type="match status" value="1"/>
</dbReference>
<dbReference type="InterPro" id="IPR036396">
    <property type="entry name" value="Cyt_P450_sf"/>
</dbReference>
<dbReference type="InterPro" id="IPR002397">
    <property type="entry name" value="Cyt_P450_B"/>
</dbReference>
<protein>
    <submittedName>
        <fullName evidence="3">Cytochrome P450</fullName>
    </submittedName>
</protein>
<evidence type="ECO:0000256" key="2">
    <source>
        <dbReference type="SAM" id="MobiDB-lite"/>
    </source>
</evidence>
<sequence>MTETPTTEAPMTTTEAPKTETPRTGPETPVPPHQSKPMVDPAELESLDLADPVLHAERDLTEVWRHLRAERPMYWQEPRGSQPGFWVVSRHQDAMTVYRDKEHFTTEGGNALGTLLTGGDSAAGTMLAVTDGVRHSQIRNILMKAFSPRMLHDIREGLRETVDGLLVAAIEKGECDFAEDVSGSVPLGAICDLLGVPRSDRKYLLSLTSRAWSSDHADAPPEDSWTAKSEILLYFADLAATRKHSDHDDVVSLLANSQIEGERLSDAELMANCYGLMIGGDETGRHAITGGLLALKQYPEQWKALRSGEAKLDTAVEEILRWTVPSIHGGRAATGDVVVNGQLIKAGEVVSVWISSGNFDGDVFADPYRFDLNRTPNKHLTFAHGAHFCLGHYLARMEIEAVLDGLRRMVTDIEQTGPESWIYSTILHGMHSLPVSLKPDLSGMPKG</sequence>